<proteinExistence type="inferred from homology"/>
<keyword evidence="4 6" id="KW-1133">Transmembrane helix</keyword>
<evidence type="ECO:0000313" key="7">
    <source>
        <dbReference type="Proteomes" id="UP001652625"/>
    </source>
</evidence>
<evidence type="ECO:0000256" key="6">
    <source>
        <dbReference type="SAM" id="Phobius"/>
    </source>
</evidence>
<name>A0ABM4CNS4_HYDVU</name>
<comment type="subcellular location">
    <subcellularLocation>
        <location evidence="1">Endomembrane system</location>
        <topology evidence="1">Multi-pass membrane protein</topology>
    </subcellularLocation>
</comment>
<dbReference type="SMART" id="SM01077">
    <property type="entry name" value="Cg6151-P"/>
    <property type="match status" value="1"/>
</dbReference>
<comment type="similarity">
    <text evidence="2">Belongs to the calcium channel flower family.</text>
</comment>
<accession>A0ABM4CNS4</accession>
<gene>
    <name evidence="8 9" type="primary">LOC100198840</name>
</gene>
<evidence type="ECO:0000256" key="2">
    <source>
        <dbReference type="ARBA" id="ARBA00010023"/>
    </source>
</evidence>
<dbReference type="RefSeq" id="XP_065663490.1">
    <property type="nucleotide sequence ID" value="XM_065807418.1"/>
</dbReference>
<keyword evidence="7" id="KW-1185">Reference proteome</keyword>
<dbReference type="Pfam" id="PF10233">
    <property type="entry name" value="Cg6151-P"/>
    <property type="match status" value="1"/>
</dbReference>
<organism evidence="7 8">
    <name type="scientific">Hydra vulgaris</name>
    <name type="common">Hydra</name>
    <name type="synonym">Hydra attenuata</name>
    <dbReference type="NCBI Taxonomy" id="6087"/>
    <lineage>
        <taxon>Eukaryota</taxon>
        <taxon>Metazoa</taxon>
        <taxon>Cnidaria</taxon>
        <taxon>Hydrozoa</taxon>
        <taxon>Hydroidolina</taxon>
        <taxon>Anthoathecata</taxon>
        <taxon>Aplanulata</taxon>
        <taxon>Hydridae</taxon>
        <taxon>Hydra</taxon>
    </lineage>
</organism>
<dbReference type="GeneID" id="100198840"/>
<feature type="transmembrane region" description="Helical" evidence="6">
    <location>
        <begin position="48"/>
        <end position="76"/>
    </location>
</feature>
<feature type="transmembrane region" description="Helical" evidence="6">
    <location>
        <begin position="88"/>
        <end position="105"/>
    </location>
</feature>
<keyword evidence="3 6" id="KW-0812">Transmembrane</keyword>
<evidence type="ECO:0000256" key="5">
    <source>
        <dbReference type="ARBA" id="ARBA00023136"/>
    </source>
</evidence>
<dbReference type="PANTHER" id="PTHR13314:SF2">
    <property type="entry name" value="CALCIUM CHANNEL FLOWER HOMOLOG"/>
    <property type="match status" value="1"/>
</dbReference>
<dbReference type="PANTHER" id="PTHR13314">
    <property type="entry name" value="CALCIUM CHANNEL FLOWER HOMOLOG"/>
    <property type="match status" value="1"/>
</dbReference>
<evidence type="ECO:0000313" key="8">
    <source>
        <dbReference type="RefSeq" id="XP_065663488.1"/>
    </source>
</evidence>
<dbReference type="InterPro" id="IPR019365">
    <property type="entry name" value="TVP18/Ca-channel_flower"/>
</dbReference>
<feature type="transmembrane region" description="Helical" evidence="6">
    <location>
        <begin position="20"/>
        <end position="42"/>
    </location>
</feature>
<reference evidence="8 9" key="1">
    <citation type="submission" date="2025-05" db="UniProtKB">
        <authorList>
            <consortium name="RefSeq"/>
        </authorList>
    </citation>
    <scope>IDENTIFICATION</scope>
</reference>
<keyword evidence="5 6" id="KW-0472">Membrane</keyword>
<dbReference type="Proteomes" id="UP001652625">
    <property type="component" value="Chromosome 10"/>
</dbReference>
<dbReference type="RefSeq" id="XP_065663488.1">
    <property type="nucleotide sequence ID" value="XM_065807416.1"/>
</dbReference>
<evidence type="ECO:0000256" key="4">
    <source>
        <dbReference type="ARBA" id="ARBA00022989"/>
    </source>
</evidence>
<evidence type="ECO:0000256" key="3">
    <source>
        <dbReference type="ARBA" id="ARBA00022692"/>
    </source>
</evidence>
<evidence type="ECO:0000313" key="9">
    <source>
        <dbReference type="RefSeq" id="XP_065663490.1"/>
    </source>
</evidence>
<protein>
    <submittedName>
        <fullName evidence="8 9">Calcium channel flower isoform X2</fullName>
    </submittedName>
</protein>
<sequence length="169" mass="18528">MAGENQQRSENAPKTLRFLVRIYGLVAAFILVSAGLFVLLTISGKCVIAGIVQISLGVLVLALEVPLCCSYIDCLVQVSNWVESHFRFWMRGLLYLAGALPSIFLCLELSTIIGSGSLLLLASLYGLLFIGKKGADKDKPFTKKDRSNDIEVKSLLKPKDKESVDLNTY</sequence>
<feature type="transmembrane region" description="Helical" evidence="6">
    <location>
        <begin position="111"/>
        <end position="130"/>
    </location>
</feature>
<evidence type="ECO:0000256" key="1">
    <source>
        <dbReference type="ARBA" id="ARBA00004127"/>
    </source>
</evidence>